<dbReference type="InterPro" id="IPR052366">
    <property type="entry name" value="GTP_Pyrophosphokinase"/>
</dbReference>
<dbReference type="SMART" id="SM00954">
    <property type="entry name" value="RelA_SpoT"/>
    <property type="match status" value="1"/>
</dbReference>
<evidence type="ECO:0000313" key="2">
    <source>
        <dbReference type="EMBL" id="MDO6671252.1"/>
    </source>
</evidence>
<dbReference type="CDD" id="cd05399">
    <property type="entry name" value="NT_Rel-Spo_like"/>
    <property type="match status" value="1"/>
</dbReference>
<dbReference type="InterPro" id="IPR043519">
    <property type="entry name" value="NT_sf"/>
</dbReference>
<dbReference type="EMBL" id="JAUORK010000003">
    <property type="protein sequence ID" value="MDO6671252.1"/>
    <property type="molecule type" value="Genomic_DNA"/>
</dbReference>
<proteinExistence type="predicted"/>
<dbReference type="SUPFAM" id="SSF81301">
    <property type="entry name" value="Nucleotidyltransferase"/>
    <property type="match status" value="1"/>
</dbReference>
<protein>
    <submittedName>
        <fullName evidence="2">RelA/SpoT domain-containing protein</fullName>
    </submittedName>
</protein>
<dbReference type="GO" id="GO:0015969">
    <property type="term" value="P:guanosine tetraphosphate metabolic process"/>
    <property type="evidence" value="ECO:0007669"/>
    <property type="project" value="InterPro"/>
</dbReference>
<gene>
    <name evidence="2" type="ORF">Q4535_03875</name>
</gene>
<dbReference type="Pfam" id="PF04607">
    <property type="entry name" value="RelA_SpoT"/>
    <property type="match status" value="1"/>
</dbReference>
<evidence type="ECO:0000259" key="1">
    <source>
        <dbReference type="SMART" id="SM00954"/>
    </source>
</evidence>
<dbReference type="PANTHER" id="PTHR47837:SF1">
    <property type="entry name" value="GTP PYROPHOSPHOKINASE YJBM"/>
    <property type="match status" value="1"/>
</dbReference>
<organism evidence="2 3">
    <name type="scientific">Cobetia amphilecti</name>
    <dbReference type="NCBI Taxonomy" id="1055104"/>
    <lineage>
        <taxon>Bacteria</taxon>
        <taxon>Pseudomonadati</taxon>
        <taxon>Pseudomonadota</taxon>
        <taxon>Gammaproteobacteria</taxon>
        <taxon>Oceanospirillales</taxon>
        <taxon>Halomonadaceae</taxon>
        <taxon>Cobetia</taxon>
    </lineage>
</organism>
<dbReference type="Proteomes" id="UP001170481">
    <property type="component" value="Unassembled WGS sequence"/>
</dbReference>
<evidence type="ECO:0000313" key="3">
    <source>
        <dbReference type="Proteomes" id="UP001170481"/>
    </source>
</evidence>
<comment type="caution">
    <text evidence="2">The sequence shown here is derived from an EMBL/GenBank/DDBJ whole genome shotgun (WGS) entry which is preliminary data.</text>
</comment>
<accession>A0AAP4TVR9</accession>
<sequence length="358" mass="41157">MTHWEVPLYSKSRVSKAGNRVAKHIQEIGSSSHSKIQEIMTDDIDVINNYRASHAFPLNTFQIALRKCARDIDPDAIVAQRLKRMPTIINKLSIFTEMNLARMQDIGGCRAVSSSLPETYEISEKFKSRRAKHELLNIKDYIQEPKSSGYRGIHLIYKYYSDRKNTYNGLRIEVQLRTRLQHAWATAVETAGMLLKQQLKSSQGEEDWLEFFRYASSGISILEGTPTLHSDKTEEEIKHNLKQLEEKLHASELLTAVSNAMQRRDEAPNLKNAFHYIMKVDIETKDLDIIGFPKKETLTANRKYALMEEEYRDNGNIDIVLVSVESFISLKSAYPNYYGDASMFINTIKEIIDKNPSK</sequence>
<feature type="domain" description="RelA/SpoT" evidence="1">
    <location>
        <begin position="80"/>
        <end position="199"/>
    </location>
</feature>
<dbReference type="Gene3D" id="3.30.460.10">
    <property type="entry name" value="Beta Polymerase, domain 2"/>
    <property type="match status" value="1"/>
</dbReference>
<dbReference type="PANTHER" id="PTHR47837">
    <property type="entry name" value="GTP PYROPHOSPHOKINASE YJBM"/>
    <property type="match status" value="1"/>
</dbReference>
<reference evidence="2" key="1">
    <citation type="submission" date="2023-07" db="EMBL/GenBank/DDBJ databases">
        <title>Genome content predicts the carbon catabolic preferences of heterotrophic bacteria.</title>
        <authorList>
            <person name="Gralka M."/>
        </authorList>
    </citation>
    <scope>NUCLEOTIDE SEQUENCE</scope>
    <source>
        <strain evidence="2">C2R13</strain>
    </source>
</reference>
<name>A0AAP4TVR9_9GAMM</name>
<dbReference type="RefSeq" id="WP_303592959.1">
    <property type="nucleotide sequence ID" value="NZ_JAUORK010000003.1"/>
</dbReference>
<dbReference type="AlphaFoldDB" id="A0AAP4TVR9"/>
<dbReference type="InterPro" id="IPR007685">
    <property type="entry name" value="RelA_SpoT"/>
</dbReference>